<dbReference type="VEuPathDB" id="CryptoDB:Cvel_19227"/>
<feature type="compositionally biased region" description="Gly residues" evidence="1">
    <location>
        <begin position="225"/>
        <end position="239"/>
    </location>
</feature>
<reference evidence="3" key="1">
    <citation type="submission" date="2014-11" db="EMBL/GenBank/DDBJ databases">
        <authorList>
            <person name="Otto D Thomas"/>
            <person name="Naeem Raeece"/>
        </authorList>
    </citation>
    <scope>NUCLEOTIDE SEQUENCE</scope>
</reference>
<feature type="compositionally biased region" description="Gly residues" evidence="1">
    <location>
        <begin position="291"/>
        <end position="308"/>
    </location>
</feature>
<feature type="region of interest" description="Disordered" evidence="1">
    <location>
        <begin position="287"/>
        <end position="314"/>
    </location>
</feature>
<evidence type="ECO:0008006" key="4">
    <source>
        <dbReference type="Google" id="ProtNLM"/>
    </source>
</evidence>
<dbReference type="EMBL" id="CDMZ01000710">
    <property type="protein sequence ID" value="CEM19979.1"/>
    <property type="molecule type" value="Genomic_DNA"/>
</dbReference>
<evidence type="ECO:0000256" key="1">
    <source>
        <dbReference type="SAM" id="MobiDB-lite"/>
    </source>
</evidence>
<protein>
    <recommendedName>
        <fullName evidence="4">ER membrane protein complex subunit 10</fullName>
    </recommendedName>
</protein>
<sequence>MRISLLTLRLRGFSLRLFFALLFLLSLLNETAEAAPIPPEAAQRDESFSIESAFVKDGSETPSWGPAGRIALVYDSETFALRGASFVPPVGVDSGLDAAKGVFHQEGGASGDGLLLYRMRLGGGSSESGEGAGRERELVGSLSMGPISHASPLACRRHLRLSLNTDGLPIALTAKCVSPTEDDGSSVGTKNNFFTAPSISVHRPAKHSGPIIYAREDFGQMGQPAPGGVGQPGGGGGAQGDAAEGEGKGGKGKGPQKPQEKTFMQKYWWAILLGVLFIQTQLKEPEAPAGAGAGAAGGAQRPSGGGGAAASAPR</sequence>
<dbReference type="AlphaFoldDB" id="A0A0G4FXG6"/>
<feature type="region of interest" description="Disordered" evidence="1">
    <location>
        <begin position="218"/>
        <end position="259"/>
    </location>
</feature>
<feature type="signal peptide" evidence="2">
    <location>
        <begin position="1"/>
        <end position="34"/>
    </location>
</feature>
<evidence type="ECO:0000313" key="3">
    <source>
        <dbReference type="EMBL" id="CEM19979.1"/>
    </source>
</evidence>
<gene>
    <name evidence="3" type="ORF">Cvel_19227</name>
</gene>
<proteinExistence type="predicted"/>
<feature type="chain" id="PRO_5005189220" description="ER membrane protein complex subunit 10" evidence="2">
    <location>
        <begin position="35"/>
        <end position="314"/>
    </location>
</feature>
<organism evidence="3">
    <name type="scientific">Chromera velia CCMP2878</name>
    <dbReference type="NCBI Taxonomy" id="1169474"/>
    <lineage>
        <taxon>Eukaryota</taxon>
        <taxon>Sar</taxon>
        <taxon>Alveolata</taxon>
        <taxon>Colpodellida</taxon>
        <taxon>Chromeraceae</taxon>
        <taxon>Chromera</taxon>
    </lineage>
</organism>
<accession>A0A0G4FXG6</accession>
<evidence type="ECO:0000256" key="2">
    <source>
        <dbReference type="SAM" id="SignalP"/>
    </source>
</evidence>
<keyword evidence="2" id="KW-0732">Signal</keyword>
<name>A0A0G4FXG6_9ALVE</name>